<keyword evidence="6 10" id="KW-0143">Chaperone</keyword>
<comment type="similarity">
    <text evidence="2 10 12">Belongs to the GrpE family.</text>
</comment>
<comment type="caution">
    <text evidence="13">The sequence shown here is derived from an EMBL/GenBank/DDBJ whole genome shotgun (WGS) entry which is preliminary data.</text>
</comment>
<gene>
    <name evidence="10 13" type="primary">grpE</name>
    <name evidence="13" type="ORF">J7561_09295</name>
</gene>
<sequence>MSNAEKEKEMAQAEDAAVETSMDEACVEALADDTDLTDEVVKLTQEKDALFQRLLASEADMQNLRRRTEIDLANAHKFALEKFVKELLPCIDALEFEINALEKQENLSEELVKFKEGSELTYRMLLNAVEKFGVKQVRPMGEMLNPEFHQAITMIPNTGKPSNEIVDVVQTGYTLNDRLVRAAQVVVAQ</sequence>
<evidence type="ECO:0000256" key="5">
    <source>
        <dbReference type="ARBA" id="ARBA00023016"/>
    </source>
</evidence>
<accession>A0AB35BZW6</accession>
<proteinExistence type="inferred from homology"/>
<dbReference type="GeneID" id="58264199"/>
<comment type="subcellular location">
    <subcellularLocation>
        <location evidence="1 10">Cytoplasm</location>
    </subcellularLocation>
</comment>
<dbReference type="GO" id="GO:0051082">
    <property type="term" value="F:unfolded protein binding"/>
    <property type="evidence" value="ECO:0007669"/>
    <property type="project" value="TreeGrafter"/>
</dbReference>
<dbReference type="Gene3D" id="3.90.20.20">
    <property type="match status" value="1"/>
</dbReference>
<evidence type="ECO:0000256" key="8">
    <source>
        <dbReference type="ARBA" id="ARBA00072274"/>
    </source>
</evidence>
<dbReference type="EMBL" id="JAGIBU010000011">
    <property type="protein sequence ID" value="MBS7825392.1"/>
    <property type="molecule type" value="Genomic_DNA"/>
</dbReference>
<dbReference type="CDD" id="cd00446">
    <property type="entry name" value="GrpE"/>
    <property type="match status" value="1"/>
</dbReference>
<evidence type="ECO:0000256" key="3">
    <source>
        <dbReference type="ARBA" id="ARBA00011738"/>
    </source>
</evidence>
<protein>
    <recommendedName>
        <fullName evidence="8 10">Protein GrpE</fullName>
    </recommendedName>
    <alternativeName>
        <fullName evidence="9 10">HSP-70 cofactor</fullName>
    </alternativeName>
</protein>
<dbReference type="Pfam" id="PF01025">
    <property type="entry name" value="GrpE"/>
    <property type="match status" value="1"/>
</dbReference>
<evidence type="ECO:0000313" key="13">
    <source>
        <dbReference type="EMBL" id="MBS7825392.1"/>
    </source>
</evidence>
<dbReference type="GO" id="GO:0042803">
    <property type="term" value="F:protein homodimerization activity"/>
    <property type="evidence" value="ECO:0007669"/>
    <property type="project" value="InterPro"/>
</dbReference>
<dbReference type="HAMAP" id="MF_01151">
    <property type="entry name" value="GrpE"/>
    <property type="match status" value="1"/>
</dbReference>
<dbReference type="PANTHER" id="PTHR21237:SF23">
    <property type="entry name" value="GRPE PROTEIN HOMOLOG, MITOCHONDRIAL"/>
    <property type="match status" value="1"/>
</dbReference>
<dbReference type="PRINTS" id="PR00773">
    <property type="entry name" value="GRPEPROTEIN"/>
</dbReference>
<evidence type="ECO:0000256" key="12">
    <source>
        <dbReference type="RuleBase" id="RU004478"/>
    </source>
</evidence>
<dbReference type="InterPro" id="IPR013805">
    <property type="entry name" value="GrpE_CC"/>
</dbReference>
<evidence type="ECO:0000256" key="1">
    <source>
        <dbReference type="ARBA" id="ARBA00004496"/>
    </source>
</evidence>
<evidence type="ECO:0000256" key="2">
    <source>
        <dbReference type="ARBA" id="ARBA00009054"/>
    </source>
</evidence>
<dbReference type="RefSeq" id="WP_018123101.1">
    <property type="nucleotide sequence ID" value="NZ_JAGIBR010000011.1"/>
</dbReference>
<dbReference type="SUPFAM" id="SSF51064">
    <property type="entry name" value="Head domain of nucleotide exchange factor GrpE"/>
    <property type="match status" value="1"/>
</dbReference>
<dbReference type="FunFam" id="2.30.22.10:FF:000001">
    <property type="entry name" value="Protein GrpE"/>
    <property type="match status" value="1"/>
</dbReference>
<evidence type="ECO:0000256" key="4">
    <source>
        <dbReference type="ARBA" id="ARBA00022490"/>
    </source>
</evidence>
<dbReference type="GO" id="GO:0006457">
    <property type="term" value="P:protein folding"/>
    <property type="evidence" value="ECO:0007669"/>
    <property type="project" value="InterPro"/>
</dbReference>
<evidence type="ECO:0000256" key="9">
    <source>
        <dbReference type="ARBA" id="ARBA00076414"/>
    </source>
</evidence>
<dbReference type="InterPro" id="IPR009012">
    <property type="entry name" value="GrpE_head"/>
</dbReference>
<keyword evidence="5 10" id="KW-0346">Stress response</keyword>
<dbReference type="PANTHER" id="PTHR21237">
    <property type="entry name" value="GRPE PROTEIN"/>
    <property type="match status" value="1"/>
</dbReference>
<evidence type="ECO:0000256" key="6">
    <source>
        <dbReference type="ARBA" id="ARBA00023186"/>
    </source>
</evidence>
<name>A0AB35BZW6_9GAMM</name>
<comment type="subunit">
    <text evidence="3 10">Homodimer.</text>
</comment>
<dbReference type="AlphaFoldDB" id="A0AB35BZW6"/>
<evidence type="ECO:0000256" key="7">
    <source>
        <dbReference type="ARBA" id="ARBA00053401"/>
    </source>
</evidence>
<evidence type="ECO:0000313" key="14">
    <source>
        <dbReference type="Proteomes" id="UP000680020"/>
    </source>
</evidence>
<dbReference type="Proteomes" id="UP000680020">
    <property type="component" value="Unassembled WGS sequence"/>
</dbReference>
<dbReference type="SUPFAM" id="SSF58014">
    <property type="entry name" value="Coiled-coil domain of nucleotide exchange factor GrpE"/>
    <property type="match status" value="1"/>
</dbReference>
<evidence type="ECO:0000256" key="11">
    <source>
        <dbReference type="RuleBase" id="RU000639"/>
    </source>
</evidence>
<reference evidence="13" key="1">
    <citation type="submission" date="2021-03" db="EMBL/GenBank/DDBJ databases">
        <title>Identification and antibiotic profiling of Wohlfahrtiimonas chitiniclastica, an underestimated human pathogen.</title>
        <authorList>
            <person name="Kopf A."/>
            <person name="Bunk B."/>
            <person name="Coldewey S."/>
            <person name="Gunzer F."/>
            <person name="Riedel T."/>
            <person name="Schroettner P."/>
        </authorList>
    </citation>
    <scope>NUCLEOTIDE SEQUENCE</scope>
    <source>
        <strain evidence="13">DSM 100917</strain>
    </source>
</reference>
<dbReference type="NCBIfam" id="NF010748">
    <property type="entry name" value="PRK14150.1"/>
    <property type="match status" value="1"/>
</dbReference>
<dbReference type="Gene3D" id="2.30.22.10">
    <property type="entry name" value="Head domain of nucleotide exchange factor GrpE"/>
    <property type="match status" value="1"/>
</dbReference>
<organism evidence="13 14">
    <name type="scientific">Wohlfahrtiimonas chitiniclastica</name>
    <dbReference type="NCBI Taxonomy" id="400946"/>
    <lineage>
        <taxon>Bacteria</taxon>
        <taxon>Pseudomonadati</taxon>
        <taxon>Pseudomonadota</taxon>
        <taxon>Gammaproteobacteria</taxon>
        <taxon>Cardiobacteriales</taxon>
        <taxon>Ignatzschineriaceae</taxon>
        <taxon>Wohlfahrtiimonas</taxon>
    </lineage>
</organism>
<dbReference type="PROSITE" id="PS01071">
    <property type="entry name" value="GRPE"/>
    <property type="match status" value="1"/>
</dbReference>
<comment type="function">
    <text evidence="7 10 11">Participates actively in the response to hyperosmotic and heat shock by preventing the aggregation of stress-denatured proteins, in association with DnaK and GrpE. It is the nucleotide exchange factor for DnaK and may function as a thermosensor. Unfolded proteins bind initially to DnaJ; upon interaction with the DnaJ-bound protein, DnaK hydrolyzes its bound ATP, resulting in the formation of a stable complex. GrpE releases ADP from DnaK; ATP binding to DnaK triggers the release of the substrate protein, thus completing the reaction cycle. Several rounds of ATP-dependent interactions between DnaJ, DnaK and GrpE are required for fully efficient folding.</text>
</comment>
<keyword evidence="4 10" id="KW-0963">Cytoplasm</keyword>
<dbReference type="GO" id="GO:0000774">
    <property type="term" value="F:adenyl-nucleotide exchange factor activity"/>
    <property type="evidence" value="ECO:0007669"/>
    <property type="project" value="InterPro"/>
</dbReference>
<evidence type="ECO:0000256" key="10">
    <source>
        <dbReference type="HAMAP-Rule" id="MF_01151"/>
    </source>
</evidence>
<dbReference type="GO" id="GO:0005737">
    <property type="term" value="C:cytoplasm"/>
    <property type="evidence" value="ECO:0007669"/>
    <property type="project" value="UniProtKB-SubCell"/>
</dbReference>
<dbReference type="GO" id="GO:0051087">
    <property type="term" value="F:protein-folding chaperone binding"/>
    <property type="evidence" value="ECO:0007669"/>
    <property type="project" value="InterPro"/>
</dbReference>
<dbReference type="InterPro" id="IPR000740">
    <property type="entry name" value="GrpE"/>
</dbReference>